<sequence>MSADSPAGARRSDRRPPRRSRRHRALVVGAVCLTLAGGAALGAGTARLPVALAVPRTEVFGGMEGMGKRPADGPGINFLLVGLDRRAGMSDAEKDRLHVNGEQCDCTDTMMLLHVSADRRRVSTVSIPRDSYVPFPRSSAVGNGGGKPVPVPRAGKINGAYKLGGPALTVRTVEAATGVRVDNYLEADFSGFVAAVDRLGGATVCTDVRMRDKNAGLDLAPGTHHLDGRGALRYVRARHIPPSGDLGRVRRQQALIAGMLDQLHDRGVFQNPLALARTAHALLDTLRADEHLTTARLRTLGRAMRGLNSRNTEFATVPIADFDHRVTDWGSTLKWDGPRAERLFAALREDRTLTSEQAYALPAPGVPVSWPPGDIELRVRALPGRERAAAELERGLRANGFRVLGRLPAHAAGAGGAGDAARTPHTRTRVRYDPYWERQATTLAAALPEAELRPVRGHSRVFEVLPGSGRPQVARIVHDRSSVQGAPATGDELACEAG</sequence>
<dbReference type="InterPro" id="IPR050922">
    <property type="entry name" value="LytR/CpsA/Psr_CW_biosynth"/>
</dbReference>
<evidence type="ECO:0000313" key="4">
    <source>
        <dbReference type="EMBL" id="MCT2591673.1"/>
    </source>
</evidence>
<evidence type="ECO:0000259" key="3">
    <source>
        <dbReference type="Pfam" id="PF03816"/>
    </source>
</evidence>
<dbReference type="Gene3D" id="3.40.630.190">
    <property type="entry name" value="LCP protein"/>
    <property type="match status" value="1"/>
</dbReference>
<evidence type="ECO:0000256" key="1">
    <source>
        <dbReference type="ARBA" id="ARBA00006068"/>
    </source>
</evidence>
<dbReference type="RefSeq" id="WP_260218983.1">
    <property type="nucleotide sequence ID" value="NZ_JAJAGO010000007.1"/>
</dbReference>
<dbReference type="EMBL" id="JAJAGO010000007">
    <property type="protein sequence ID" value="MCT2591673.1"/>
    <property type="molecule type" value="Genomic_DNA"/>
</dbReference>
<dbReference type="NCBIfam" id="TIGR00350">
    <property type="entry name" value="lytR_cpsA_psr"/>
    <property type="match status" value="1"/>
</dbReference>
<feature type="domain" description="Cell envelope-related transcriptional attenuator" evidence="3">
    <location>
        <begin position="107"/>
        <end position="263"/>
    </location>
</feature>
<feature type="region of interest" description="Disordered" evidence="2">
    <location>
        <begin position="1"/>
        <end position="22"/>
    </location>
</feature>
<evidence type="ECO:0000256" key="2">
    <source>
        <dbReference type="SAM" id="MobiDB-lite"/>
    </source>
</evidence>
<keyword evidence="5" id="KW-1185">Reference proteome</keyword>
<reference evidence="4 5" key="1">
    <citation type="submission" date="2021-10" db="EMBL/GenBank/DDBJ databases">
        <title>Streptomyces gossypii sp. nov., isolated from soil collected from cotton field.</title>
        <authorList>
            <person name="Ge X."/>
            <person name="Chen X."/>
            <person name="Liu W."/>
        </authorList>
    </citation>
    <scope>NUCLEOTIDE SEQUENCE [LARGE SCALE GENOMIC DNA]</scope>
    <source>
        <strain evidence="4 5">N2-109</strain>
    </source>
</reference>
<organism evidence="4 5">
    <name type="scientific">Streptomyces gossypii</name>
    <dbReference type="NCBI Taxonomy" id="2883101"/>
    <lineage>
        <taxon>Bacteria</taxon>
        <taxon>Bacillati</taxon>
        <taxon>Actinomycetota</taxon>
        <taxon>Actinomycetes</taxon>
        <taxon>Kitasatosporales</taxon>
        <taxon>Streptomycetaceae</taxon>
        <taxon>Streptomyces</taxon>
    </lineage>
</organism>
<dbReference type="PANTHER" id="PTHR33392:SF6">
    <property type="entry name" value="POLYISOPRENYL-TEICHOIC ACID--PEPTIDOGLYCAN TEICHOIC ACID TRANSFERASE TAGU"/>
    <property type="match status" value="1"/>
</dbReference>
<evidence type="ECO:0000313" key="5">
    <source>
        <dbReference type="Proteomes" id="UP001156389"/>
    </source>
</evidence>
<dbReference type="Proteomes" id="UP001156389">
    <property type="component" value="Unassembled WGS sequence"/>
</dbReference>
<comment type="similarity">
    <text evidence="1">Belongs to the LytR/CpsA/Psr (LCP) family.</text>
</comment>
<comment type="caution">
    <text evidence="4">The sequence shown here is derived from an EMBL/GenBank/DDBJ whole genome shotgun (WGS) entry which is preliminary data.</text>
</comment>
<proteinExistence type="inferred from homology"/>
<dbReference type="PANTHER" id="PTHR33392">
    <property type="entry name" value="POLYISOPRENYL-TEICHOIC ACID--PEPTIDOGLYCAN TEICHOIC ACID TRANSFERASE TAGU"/>
    <property type="match status" value="1"/>
</dbReference>
<accession>A0ABT2JUU9</accession>
<gene>
    <name evidence="4" type="ORF">LHJ74_17515</name>
</gene>
<protein>
    <submittedName>
        <fullName evidence="4">LCP family protein</fullName>
    </submittedName>
</protein>
<dbReference type="Pfam" id="PF03816">
    <property type="entry name" value="LytR_cpsA_psr"/>
    <property type="match status" value="1"/>
</dbReference>
<dbReference type="InterPro" id="IPR004474">
    <property type="entry name" value="LytR_CpsA_psr"/>
</dbReference>
<name>A0ABT2JUU9_9ACTN</name>